<organism evidence="3">
    <name type="scientific">marine metagenome</name>
    <dbReference type="NCBI Taxonomy" id="408172"/>
    <lineage>
        <taxon>unclassified sequences</taxon>
        <taxon>metagenomes</taxon>
        <taxon>ecological metagenomes</taxon>
    </lineage>
</organism>
<dbReference type="InterPro" id="IPR015424">
    <property type="entry name" value="PyrdxlP-dep_Trfase"/>
</dbReference>
<dbReference type="GO" id="GO:0004125">
    <property type="term" value="F:L-seryl-tRNA(Sec) selenium transferase activity"/>
    <property type="evidence" value="ECO:0007669"/>
    <property type="project" value="TreeGrafter"/>
</dbReference>
<dbReference type="AlphaFoldDB" id="A0A381X407"/>
<proteinExistence type="predicted"/>
<dbReference type="InterPro" id="IPR015421">
    <property type="entry name" value="PyrdxlP-dep_Trfase_major"/>
</dbReference>
<reference evidence="3" key="1">
    <citation type="submission" date="2018-05" db="EMBL/GenBank/DDBJ databases">
        <authorList>
            <person name="Lanie J.A."/>
            <person name="Ng W.-L."/>
            <person name="Kazmierczak K.M."/>
            <person name="Andrzejewski T.M."/>
            <person name="Davidsen T.M."/>
            <person name="Wayne K.J."/>
            <person name="Tettelin H."/>
            <person name="Glass J.I."/>
            <person name="Rusch D."/>
            <person name="Podicherti R."/>
            <person name="Tsui H.-C.T."/>
            <person name="Winkler M.E."/>
        </authorList>
    </citation>
    <scope>NUCLEOTIDE SEQUENCE</scope>
</reference>
<sequence>MNIYKEFGARTIHNLAGASTRVGGPILAKEVSDAMVNASTLSVDMTELQASASEYISKITGSESAYVTSGASAGLTMAAAAIFAGLDPSKMENLPSVKDNKNQFIISREHRNGYDHAFRLAGGETIEVGMNEILSGAGVRRTEAWEYESVINEKTAGIVYVATQDSEPPFEEVIKVAKKHNLPVIVDAAGQLPPRENLRKFIEKGADLVAFSGGKAIKGPQSSGILCGKKDYISSVALQSLDMDEYYEIWNPPSNLIDKSKISAIPRHGIGRGFKVAKEEIAGLLVALRLFIEKDISAEMTNCKKYLSIIEDKIKSLPNIKTTINTPSNNEEYPTLNIYTGQINAFDLCNNLKVKSGLFLNEKGLSENFMTVHPMNLSEDNIEHISDVLHNEIKEYIK</sequence>
<dbReference type="EMBL" id="UINC01013786">
    <property type="protein sequence ID" value="SVA59318.1"/>
    <property type="molecule type" value="Genomic_DNA"/>
</dbReference>
<gene>
    <name evidence="3" type="ORF">METZ01_LOCUS112172</name>
</gene>
<keyword evidence="2" id="KW-0663">Pyridoxal phosphate</keyword>
<name>A0A381X407_9ZZZZ</name>
<accession>A0A381X407</accession>
<evidence type="ECO:0008006" key="4">
    <source>
        <dbReference type="Google" id="ProtNLM"/>
    </source>
</evidence>
<dbReference type="InterPro" id="IPR018319">
    <property type="entry name" value="SelA-like"/>
</dbReference>
<evidence type="ECO:0000256" key="2">
    <source>
        <dbReference type="ARBA" id="ARBA00022898"/>
    </source>
</evidence>
<evidence type="ECO:0000313" key="3">
    <source>
        <dbReference type="EMBL" id="SVA59318.1"/>
    </source>
</evidence>
<evidence type="ECO:0000256" key="1">
    <source>
        <dbReference type="ARBA" id="ARBA00001933"/>
    </source>
</evidence>
<dbReference type="SUPFAM" id="SSF53383">
    <property type="entry name" value="PLP-dependent transferases"/>
    <property type="match status" value="1"/>
</dbReference>
<dbReference type="Gene3D" id="3.40.640.10">
    <property type="entry name" value="Type I PLP-dependent aspartate aminotransferase-like (Major domain)"/>
    <property type="match status" value="1"/>
</dbReference>
<dbReference type="PANTHER" id="PTHR32328">
    <property type="entry name" value="L-SERYL-TRNA(SEC) SELENIUM TRANSFERASE"/>
    <property type="match status" value="1"/>
</dbReference>
<comment type="cofactor">
    <cofactor evidence="1">
        <name>pyridoxal 5'-phosphate</name>
        <dbReference type="ChEBI" id="CHEBI:597326"/>
    </cofactor>
</comment>
<dbReference type="PANTHER" id="PTHR32328:SF0">
    <property type="entry name" value="L-SERYL-TRNA(SEC) SELENIUM TRANSFERASE"/>
    <property type="match status" value="1"/>
</dbReference>
<protein>
    <recommendedName>
        <fullName evidence="4">Aminotransferase class V domain-containing protein</fullName>
    </recommendedName>
</protein>
<dbReference type="Pfam" id="PF03841">
    <property type="entry name" value="SelA"/>
    <property type="match status" value="1"/>
</dbReference>